<dbReference type="InterPro" id="IPR036373">
    <property type="entry name" value="Ribosomal_bL17_sf"/>
</dbReference>
<dbReference type="PANTHER" id="PTHR14413:SF16">
    <property type="entry name" value="LARGE RIBOSOMAL SUBUNIT PROTEIN BL17M"/>
    <property type="match status" value="1"/>
</dbReference>
<evidence type="ECO:0000256" key="4">
    <source>
        <dbReference type="RuleBase" id="RU000660"/>
    </source>
</evidence>
<evidence type="ECO:0000256" key="2">
    <source>
        <dbReference type="ARBA" id="ARBA00022980"/>
    </source>
</evidence>
<dbReference type="PANTHER" id="PTHR14413">
    <property type="entry name" value="RIBOSOMAL PROTEIN L17"/>
    <property type="match status" value="1"/>
</dbReference>
<comment type="similarity">
    <text evidence="1 4">Belongs to the bacterial ribosomal protein bL17 family.</text>
</comment>
<gene>
    <name evidence="5" type="ORF">BB561_004257</name>
</gene>
<comment type="caution">
    <text evidence="5">The sequence shown here is derived from an EMBL/GenBank/DDBJ whole genome shotgun (WGS) entry which is preliminary data.</text>
</comment>
<dbReference type="AlphaFoldDB" id="A0A2T9YHA1"/>
<keyword evidence="2 4" id="KW-0689">Ribosomal protein</keyword>
<keyword evidence="6" id="KW-1185">Reference proteome</keyword>
<evidence type="ECO:0000256" key="1">
    <source>
        <dbReference type="ARBA" id="ARBA00008777"/>
    </source>
</evidence>
<evidence type="ECO:0000313" key="5">
    <source>
        <dbReference type="EMBL" id="PVU91695.1"/>
    </source>
</evidence>
<dbReference type="GO" id="GO:0006412">
    <property type="term" value="P:translation"/>
    <property type="evidence" value="ECO:0007669"/>
    <property type="project" value="InterPro"/>
</dbReference>
<name>A0A2T9YHA1_9FUNG</name>
<dbReference type="STRING" id="133385.A0A2T9YHA1"/>
<dbReference type="SUPFAM" id="SSF64263">
    <property type="entry name" value="Prokaryotic ribosomal protein L17"/>
    <property type="match status" value="1"/>
</dbReference>
<protein>
    <recommendedName>
        <fullName evidence="7">Ribosomal protein L17</fullName>
    </recommendedName>
</protein>
<organism evidence="5 6">
    <name type="scientific">Smittium simulii</name>
    <dbReference type="NCBI Taxonomy" id="133385"/>
    <lineage>
        <taxon>Eukaryota</taxon>
        <taxon>Fungi</taxon>
        <taxon>Fungi incertae sedis</taxon>
        <taxon>Zoopagomycota</taxon>
        <taxon>Kickxellomycotina</taxon>
        <taxon>Harpellomycetes</taxon>
        <taxon>Harpellales</taxon>
        <taxon>Legeriomycetaceae</taxon>
        <taxon>Smittium</taxon>
    </lineage>
</organism>
<dbReference type="GO" id="GO:0003735">
    <property type="term" value="F:structural constituent of ribosome"/>
    <property type="evidence" value="ECO:0007669"/>
    <property type="project" value="InterPro"/>
</dbReference>
<dbReference type="Proteomes" id="UP000245383">
    <property type="component" value="Unassembled WGS sequence"/>
</dbReference>
<dbReference type="InterPro" id="IPR047859">
    <property type="entry name" value="Ribosomal_bL17_CS"/>
</dbReference>
<proteinExistence type="inferred from homology"/>
<keyword evidence="3 4" id="KW-0687">Ribonucleoprotein</keyword>
<dbReference type="Gene3D" id="3.90.1030.10">
    <property type="entry name" value="Ribosomal protein L17"/>
    <property type="match status" value="1"/>
</dbReference>
<dbReference type="GO" id="GO:0015934">
    <property type="term" value="C:large ribosomal subunit"/>
    <property type="evidence" value="ECO:0007669"/>
    <property type="project" value="TreeGrafter"/>
</dbReference>
<accession>A0A2T9YHA1</accession>
<evidence type="ECO:0000313" key="6">
    <source>
        <dbReference type="Proteomes" id="UP000245383"/>
    </source>
</evidence>
<evidence type="ECO:0000256" key="3">
    <source>
        <dbReference type="ARBA" id="ARBA00023274"/>
    </source>
</evidence>
<evidence type="ECO:0008006" key="7">
    <source>
        <dbReference type="Google" id="ProtNLM"/>
    </source>
</evidence>
<dbReference type="NCBIfam" id="TIGR00059">
    <property type="entry name" value="L17"/>
    <property type="match status" value="1"/>
</dbReference>
<reference evidence="5 6" key="1">
    <citation type="journal article" date="2018" name="MBio">
        <title>Comparative Genomics Reveals the Core Gene Toolbox for the Fungus-Insect Symbiosis.</title>
        <authorList>
            <person name="Wang Y."/>
            <person name="Stata M."/>
            <person name="Wang W."/>
            <person name="Stajich J.E."/>
            <person name="White M.M."/>
            <person name="Moncalvo J.M."/>
        </authorList>
    </citation>
    <scope>NUCLEOTIDE SEQUENCE [LARGE SCALE GENOMIC DNA]</scope>
    <source>
        <strain evidence="5 6">SWE-8-4</strain>
    </source>
</reference>
<dbReference type="Pfam" id="PF01196">
    <property type="entry name" value="Ribosomal_L17"/>
    <property type="match status" value="1"/>
</dbReference>
<dbReference type="InterPro" id="IPR000456">
    <property type="entry name" value="Ribosomal_bL17"/>
</dbReference>
<sequence>MPMLNRNAANRKALFRSLTTSLIKYGRIQTTLPKAKALRKHAERMITLGKKGDIQAKNLANAWVYEPRVTIPKLFNELTPRFMDRNGGYTRVIKIGYRSFDQTPMAIIEYLNPQEPKKDLAFNLTLRKLSGHQFKGELDVVKALEHLKKDPSSPYNPDSKPYLSSKEIGINKQIKKLAKKLSEAKIDISQVGEMVNSEIENIKALKEKTFDPKMEEFYKKHFDENTTKLVY</sequence>
<dbReference type="EMBL" id="MBFR01000188">
    <property type="protein sequence ID" value="PVU91695.1"/>
    <property type="molecule type" value="Genomic_DNA"/>
</dbReference>
<dbReference type="PROSITE" id="PS01167">
    <property type="entry name" value="RIBOSOMAL_L17"/>
    <property type="match status" value="1"/>
</dbReference>
<dbReference type="OrthoDB" id="275000at2759"/>